<dbReference type="EMBL" id="JBEYBF010000031">
    <property type="protein sequence ID" value="MEU1956001.1"/>
    <property type="molecule type" value="Genomic_DNA"/>
</dbReference>
<dbReference type="Proteomes" id="UP001550628">
    <property type="component" value="Unassembled WGS sequence"/>
</dbReference>
<keyword evidence="2" id="KW-0238">DNA-binding</keyword>
<evidence type="ECO:0000259" key="5">
    <source>
        <dbReference type="Pfam" id="PF07729"/>
    </source>
</evidence>
<reference evidence="6 7" key="1">
    <citation type="submission" date="2024-06" db="EMBL/GenBank/DDBJ databases">
        <title>The Natural Products Discovery Center: Release of the First 8490 Sequenced Strains for Exploring Actinobacteria Biosynthetic Diversity.</title>
        <authorList>
            <person name="Kalkreuter E."/>
            <person name="Kautsar S.A."/>
            <person name="Yang D."/>
            <person name="Bader C.D."/>
            <person name="Teijaro C.N."/>
            <person name="Fluegel L."/>
            <person name="Davis C.M."/>
            <person name="Simpson J.R."/>
            <person name="Lauterbach L."/>
            <person name="Steele A.D."/>
            <person name="Gui C."/>
            <person name="Meng S."/>
            <person name="Li G."/>
            <person name="Viehrig K."/>
            <person name="Ye F."/>
            <person name="Su P."/>
            <person name="Kiefer A.F."/>
            <person name="Nichols A."/>
            <person name="Cepeda A.J."/>
            <person name="Yan W."/>
            <person name="Fan B."/>
            <person name="Jiang Y."/>
            <person name="Adhikari A."/>
            <person name="Zheng C.-J."/>
            <person name="Schuster L."/>
            <person name="Cowan T.M."/>
            <person name="Smanski M.J."/>
            <person name="Chevrette M.G."/>
            <person name="De Carvalho L.P.S."/>
            <person name="Shen B."/>
        </authorList>
    </citation>
    <scope>NUCLEOTIDE SEQUENCE [LARGE SCALE GENOMIC DNA]</scope>
    <source>
        <strain evidence="6 7">NPDC019708</strain>
    </source>
</reference>
<evidence type="ECO:0000256" key="1">
    <source>
        <dbReference type="ARBA" id="ARBA00023015"/>
    </source>
</evidence>
<dbReference type="Gene3D" id="1.20.120.530">
    <property type="entry name" value="GntR ligand-binding domain-like"/>
    <property type="match status" value="1"/>
</dbReference>
<organism evidence="6 7">
    <name type="scientific">Nocardia rhamnosiphila</name>
    <dbReference type="NCBI Taxonomy" id="426716"/>
    <lineage>
        <taxon>Bacteria</taxon>
        <taxon>Bacillati</taxon>
        <taxon>Actinomycetota</taxon>
        <taxon>Actinomycetes</taxon>
        <taxon>Mycobacteriales</taxon>
        <taxon>Nocardiaceae</taxon>
        <taxon>Nocardia</taxon>
    </lineage>
</organism>
<feature type="domain" description="GntR C-terminal" evidence="5">
    <location>
        <begin position="37"/>
        <end position="137"/>
    </location>
</feature>
<feature type="region of interest" description="Disordered" evidence="4">
    <location>
        <begin position="176"/>
        <end position="231"/>
    </location>
</feature>
<dbReference type="InterPro" id="IPR008920">
    <property type="entry name" value="TF_FadR/GntR_C"/>
</dbReference>
<keyword evidence="3" id="KW-0804">Transcription</keyword>
<evidence type="ECO:0000256" key="2">
    <source>
        <dbReference type="ARBA" id="ARBA00023125"/>
    </source>
</evidence>
<protein>
    <submittedName>
        <fullName evidence="6">FCD domain-containing protein</fullName>
    </submittedName>
</protein>
<dbReference type="Pfam" id="PF07729">
    <property type="entry name" value="FCD"/>
    <property type="match status" value="1"/>
</dbReference>
<keyword evidence="7" id="KW-1185">Reference proteome</keyword>
<evidence type="ECO:0000256" key="3">
    <source>
        <dbReference type="ARBA" id="ARBA00023163"/>
    </source>
</evidence>
<dbReference type="SUPFAM" id="SSF48008">
    <property type="entry name" value="GntR ligand-binding domain-like"/>
    <property type="match status" value="1"/>
</dbReference>
<accession>A0ABV2WYM9</accession>
<feature type="region of interest" description="Disordered" evidence="4">
    <location>
        <begin position="1"/>
        <end position="23"/>
    </location>
</feature>
<evidence type="ECO:0000256" key="4">
    <source>
        <dbReference type="SAM" id="MobiDB-lite"/>
    </source>
</evidence>
<evidence type="ECO:0000313" key="7">
    <source>
        <dbReference type="Proteomes" id="UP001550628"/>
    </source>
</evidence>
<evidence type="ECO:0000313" key="6">
    <source>
        <dbReference type="EMBL" id="MEU1956001.1"/>
    </source>
</evidence>
<keyword evidence="1" id="KW-0805">Transcription regulation</keyword>
<comment type="caution">
    <text evidence="6">The sequence shown here is derived from an EMBL/GenBank/DDBJ whole genome shotgun (WGS) entry which is preliminary data.</text>
</comment>
<dbReference type="InterPro" id="IPR011711">
    <property type="entry name" value="GntR_C"/>
</dbReference>
<sequence length="231" mass="25528">MPTRATPSPSSPPLTPPVLRPPHLPRDHILRTIHWPDSDRIRALREANDECERAAETGAIDVLSAANRRFHFMMFEQSPLAILRAEIERVRRVSDPYRALYLSVSARRGRVASDHRAMLEAIEDHDPEELVRVMDAHRLATRTACWTSWGLRPGVLHLTAGIDVGDVGDMGRPLLAFRGRPERPSSNRTSARARSESLGEPGAVRAVTHVCARSSPPADGTSVATSRHPDA</sequence>
<dbReference type="RefSeq" id="WP_356959401.1">
    <property type="nucleotide sequence ID" value="NZ_JBEYBD010000028.1"/>
</dbReference>
<proteinExistence type="predicted"/>
<name>A0ABV2WYM9_9NOCA</name>
<feature type="compositionally biased region" description="Pro residues" evidence="4">
    <location>
        <begin position="9"/>
        <end position="22"/>
    </location>
</feature>
<gene>
    <name evidence="6" type="ORF">ABZ510_29615</name>
</gene>